<dbReference type="AlphaFoldDB" id="A0A0F9UVI3"/>
<dbReference type="InterPro" id="IPR018684">
    <property type="entry name" value="DUF2171"/>
</dbReference>
<accession>A0A0F9UVI3</accession>
<name>A0A0F9UVI3_9ZZZZ</name>
<dbReference type="EMBL" id="LAZR01000532">
    <property type="protein sequence ID" value="KKN65166.1"/>
    <property type="molecule type" value="Genomic_DNA"/>
</dbReference>
<proteinExistence type="predicted"/>
<gene>
    <name evidence="1" type="ORF">LCGC14_0484160</name>
</gene>
<sequence length="79" mass="8870">MTNVSEIKPEMPVVCSEDGQFGVVDHMEGSNYIKLKKDTSGQHHFIPMDWVVSTDNGKVKIDRPGGEAMNEWMTESDLD</sequence>
<comment type="caution">
    <text evidence="1">The sequence shown here is derived from an EMBL/GenBank/DDBJ whole genome shotgun (WGS) entry which is preliminary data.</text>
</comment>
<organism evidence="1">
    <name type="scientific">marine sediment metagenome</name>
    <dbReference type="NCBI Taxonomy" id="412755"/>
    <lineage>
        <taxon>unclassified sequences</taxon>
        <taxon>metagenomes</taxon>
        <taxon>ecological metagenomes</taxon>
    </lineage>
</organism>
<evidence type="ECO:0008006" key="2">
    <source>
        <dbReference type="Google" id="ProtNLM"/>
    </source>
</evidence>
<evidence type="ECO:0000313" key="1">
    <source>
        <dbReference type="EMBL" id="KKN65166.1"/>
    </source>
</evidence>
<protein>
    <recommendedName>
        <fullName evidence="2">DUF2171 domain-containing protein</fullName>
    </recommendedName>
</protein>
<reference evidence="1" key="1">
    <citation type="journal article" date="2015" name="Nature">
        <title>Complex archaea that bridge the gap between prokaryotes and eukaryotes.</title>
        <authorList>
            <person name="Spang A."/>
            <person name="Saw J.H."/>
            <person name="Jorgensen S.L."/>
            <person name="Zaremba-Niedzwiedzka K."/>
            <person name="Martijn J."/>
            <person name="Lind A.E."/>
            <person name="van Eijk R."/>
            <person name="Schleper C."/>
            <person name="Guy L."/>
            <person name="Ettema T.J."/>
        </authorList>
    </citation>
    <scope>NUCLEOTIDE SEQUENCE</scope>
</reference>
<dbReference type="Pfam" id="PF09939">
    <property type="entry name" value="DUF2171"/>
    <property type="match status" value="1"/>
</dbReference>